<protein>
    <submittedName>
        <fullName evidence="1">Uncharacterized protein</fullName>
    </submittedName>
</protein>
<accession>A0A1S8SA40</accession>
<dbReference type="Proteomes" id="UP000190973">
    <property type="component" value="Unassembled WGS sequence"/>
</dbReference>
<gene>
    <name evidence="1" type="ORF">CLBCK_18590</name>
</gene>
<name>A0A1S8SA40_CLOBE</name>
<organism evidence="1 2">
    <name type="scientific">Clostridium beijerinckii</name>
    <name type="common">Clostridium MP</name>
    <dbReference type="NCBI Taxonomy" id="1520"/>
    <lineage>
        <taxon>Bacteria</taxon>
        <taxon>Bacillati</taxon>
        <taxon>Bacillota</taxon>
        <taxon>Clostridia</taxon>
        <taxon>Eubacteriales</taxon>
        <taxon>Clostridiaceae</taxon>
        <taxon>Clostridium</taxon>
    </lineage>
</organism>
<proteinExistence type="predicted"/>
<evidence type="ECO:0000313" key="2">
    <source>
        <dbReference type="Proteomes" id="UP000190973"/>
    </source>
</evidence>
<comment type="caution">
    <text evidence="1">The sequence shown here is derived from an EMBL/GenBank/DDBJ whole genome shotgun (WGS) entry which is preliminary data.</text>
</comment>
<reference evidence="1 2" key="1">
    <citation type="submission" date="2016-05" db="EMBL/GenBank/DDBJ databases">
        <title>Microbial solvent formation.</title>
        <authorList>
            <person name="Poehlein A."/>
            <person name="Montoya Solano J.D."/>
            <person name="Flitsch S."/>
            <person name="Krabben P."/>
            <person name="Duerre P."/>
            <person name="Daniel R."/>
        </authorList>
    </citation>
    <scope>NUCLEOTIDE SEQUENCE [LARGE SCALE GENOMIC DNA]</scope>
    <source>
        <strain evidence="1 2">DSM 53</strain>
    </source>
</reference>
<evidence type="ECO:0000313" key="1">
    <source>
        <dbReference type="EMBL" id="OOM62321.1"/>
    </source>
</evidence>
<dbReference type="EMBL" id="LZZI01000025">
    <property type="protein sequence ID" value="OOM62321.1"/>
    <property type="molecule type" value="Genomic_DNA"/>
</dbReference>
<dbReference type="RefSeq" id="WP_173714968.1">
    <property type="nucleotide sequence ID" value="NZ_JABTAE010000001.1"/>
</dbReference>
<sequence>MKLQLRYKTDDEKNKMIGILSAAVNVKKISGPYKSGKFFRVYIDIE</sequence>
<dbReference type="AlphaFoldDB" id="A0A1S8SA40"/>